<gene>
    <name evidence="1" type="ORF">C882_2289</name>
</gene>
<dbReference type="Proteomes" id="UP000009881">
    <property type="component" value="Unassembled WGS sequence"/>
</dbReference>
<dbReference type="eggNOG" id="COG1192">
    <property type="taxonomic scope" value="Bacteria"/>
</dbReference>
<accession>K9GNB2</accession>
<evidence type="ECO:0000313" key="1">
    <source>
        <dbReference type="EMBL" id="EKV26577.1"/>
    </source>
</evidence>
<dbReference type="InterPro" id="IPR050678">
    <property type="entry name" value="DNA_Partitioning_ATPase"/>
</dbReference>
<dbReference type="SUPFAM" id="SSF52540">
    <property type="entry name" value="P-loop containing nucleoside triphosphate hydrolases"/>
    <property type="match status" value="1"/>
</dbReference>
<dbReference type="CDD" id="cd02042">
    <property type="entry name" value="ParAB_family"/>
    <property type="match status" value="1"/>
</dbReference>
<evidence type="ECO:0000313" key="2">
    <source>
        <dbReference type="Proteomes" id="UP000009881"/>
    </source>
</evidence>
<comment type="caution">
    <text evidence="1">The sequence shown here is derived from an EMBL/GenBank/DDBJ whole genome shotgun (WGS) entry which is preliminary data.</text>
</comment>
<reference evidence="1 2" key="1">
    <citation type="journal article" date="2013" name="Genome Announc.">
        <title>Draft Genome Sequence of an Alphaproteobacterium, Caenispirillum salinarum AK4(T), Isolated from a Solar Saltern.</title>
        <authorList>
            <person name="Khatri I."/>
            <person name="Singh A."/>
            <person name="Korpole S."/>
            <person name="Pinnaka A.K."/>
            <person name="Subramanian S."/>
        </authorList>
    </citation>
    <scope>NUCLEOTIDE SEQUENCE [LARGE SCALE GENOMIC DNA]</scope>
    <source>
        <strain evidence="1 2">AK4</strain>
    </source>
</reference>
<keyword evidence="2" id="KW-1185">Reference proteome</keyword>
<dbReference type="InterPro" id="IPR027417">
    <property type="entry name" value="P-loop_NTPase"/>
</dbReference>
<dbReference type="PANTHER" id="PTHR13696">
    <property type="entry name" value="P-LOOP CONTAINING NUCLEOSIDE TRIPHOSPHATE HYDROLASE"/>
    <property type="match status" value="1"/>
</dbReference>
<name>K9GNB2_9PROT</name>
<dbReference type="Gene3D" id="3.40.50.300">
    <property type="entry name" value="P-loop containing nucleotide triphosphate hydrolases"/>
    <property type="match status" value="1"/>
</dbReference>
<proteinExistence type="predicted"/>
<dbReference type="PANTHER" id="PTHR13696:SF99">
    <property type="entry name" value="COBYRINIC ACID AC-DIAMIDE SYNTHASE"/>
    <property type="match status" value="1"/>
</dbReference>
<dbReference type="AlphaFoldDB" id="K9GNB2"/>
<dbReference type="STRING" id="1238182.C882_2289"/>
<dbReference type="EMBL" id="ANHY01000027">
    <property type="protein sequence ID" value="EKV26577.1"/>
    <property type="molecule type" value="Genomic_DNA"/>
</dbReference>
<protein>
    <submittedName>
        <fullName evidence="1">Putative ATPase</fullName>
    </submittedName>
</protein>
<sequence>MNGMLAAQYLLVPTEAAAWSLAGIPLLLTNVDQVRRLYRHDLRLLGILPTKVRSRIRQDRESLDELRRDYGDATHIFPAIRHTTAYAVSEAAGSVTLADNPAGPGVDVYHTVADQVLEAIERRTAAQVAS</sequence>
<organism evidence="1 2">
    <name type="scientific">Caenispirillum salinarum AK4</name>
    <dbReference type="NCBI Taxonomy" id="1238182"/>
    <lineage>
        <taxon>Bacteria</taxon>
        <taxon>Pseudomonadati</taxon>
        <taxon>Pseudomonadota</taxon>
        <taxon>Alphaproteobacteria</taxon>
        <taxon>Rhodospirillales</taxon>
        <taxon>Novispirillaceae</taxon>
        <taxon>Caenispirillum</taxon>
    </lineage>
</organism>